<keyword evidence="9 11" id="KW-0472">Membrane</keyword>
<name>A0AAN5IEL1_9BILA</name>
<dbReference type="SUPFAM" id="SSF53756">
    <property type="entry name" value="UDP-Glycosyltransferase/glycogen phosphorylase"/>
    <property type="match status" value="1"/>
</dbReference>
<evidence type="ECO:0000256" key="8">
    <source>
        <dbReference type="ARBA" id="ARBA00022989"/>
    </source>
</evidence>
<evidence type="ECO:0000256" key="2">
    <source>
        <dbReference type="ARBA" id="ARBA00009995"/>
    </source>
</evidence>
<dbReference type="GO" id="GO:0015020">
    <property type="term" value="F:glucuronosyltransferase activity"/>
    <property type="evidence" value="ECO:0007669"/>
    <property type="project" value="UniProtKB-EC"/>
</dbReference>
<evidence type="ECO:0000256" key="1">
    <source>
        <dbReference type="ARBA" id="ARBA00004167"/>
    </source>
</evidence>
<feature type="signal peptide" evidence="12">
    <location>
        <begin position="1"/>
        <end position="16"/>
    </location>
</feature>
<dbReference type="PANTHER" id="PTHR48043:SF23">
    <property type="entry name" value="UDP-GLUCURONOSYLTRANSFERASE"/>
    <property type="match status" value="1"/>
</dbReference>
<evidence type="ECO:0000256" key="6">
    <source>
        <dbReference type="ARBA" id="ARBA00022692"/>
    </source>
</evidence>
<proteinExistence type="inferred from homology"/>
<evidence type="ECO:0000256" key="5">
    <source>
        <dbReference type="ARBA" id="ARBA00022679"/>
    </source>
</evidence>
<gene>
    <name evidence="13" type="ORF">PMAYCL1PPCAC_31949</name>
</gene>
<organism evidence="13 14">
    <name type="scientific">Pristionchus mayeri</name>
    <dbReference type="NCBI Taxonomy" id="1317129"/>
    <lineage>
        <taxon>Eukaryota</taxon>
        <taxon>Metazoa</taxon>
        <taxon>Ecdysozoa</taxon>
        <taxon>Nematoda</taxon>
        <taxon>Chromadorea</taxon>
        <taxon>Rhabditida</taxon>
        <taxon>Rhabditina</taxon>
        <taxon>Diplogasteromorpha</taxon>
        <taxon>Diplogasteroidea</taxon>
        <taxon>Neodiplogasteridae</taxon>
        <taxon>Pristionchus</taxon>
    </lineage>
</organism>
<evidence type="ECO:0000256" key="4">
    <source>
        <dbReference type="ARBA" id="ARBA00022676"/>
    </source>
</evidence>
<evidence type="ECO:0000256" key="10">
    <source>
        <dbReference type="ARBA" id="ARBA00047475"/>
    </source>
</evidence>
<evidence type="ECO:0000256" key="9">
    <source>
        <dbReference type="ARBA" id="ARBA00023136"/>
    </source>
</evidence>
<evidence type="ECO:0000256" key="7">
    <source>
        <dbReference type="ARBA" id="ARBA00022729"/>
    </source>
</evidence>
<evidence type="ECO:0000313" key="14">
    <source>
        <dbReference type="Proteomes" id="UP001328107"/>
    </source>
</evidence>
<dbReference type="GO" id="GO:0016020">
    <property type="term" value="C:membrane"/>
    <property type="evidence" value="ECO:0007669"/>
    <property type="project" value="UniProtKB-SubCell"/>
</dbReference>
<accession>A0AAN5IEL1</accession>
<comment type="catalytic activity">
    <reaction evidence="10">
        <text>glucuronate acceptor + UDP-alpha-D-glucuronate = acceptor beta-D-glucuronoside + UDP + H(+)</text>
        <dbReference type="Rhea" id="RHEA:21032"/>
        <dbReference type="ChEBI" id="CHEBI:15378"/>
        <dbReference type="ChEBI" id="CHEBI:58052"/>
        <dbReference type="ChEBI" id="CHEBI:58223"/>
        <dbReference type="ChEBI" id="CHEBI:132367"/>
        <dbReference type="ChEBI" id="CHEBI:132368"/>
        <dbReference type="EC" id="2.4.1.17"/>
    </reaction>
</comment>
<keyword evidence="8 11" id="KW-1133">Transmembrane helix</keyword>
<feature type="transmembrane region" description="Helical" evidence="11">
    <location>
        <begin position="454"/>
        <end position="477"/>
    </location>
</feature>
<dbReference type="AlphaFoldDB" id="A0AAN5IEL1"/>
<protein>
    <recommendedName>
        <fullName evidence="3">glucuronosyltransferase</fullName>
        <ecNumber evidence="3">2.4.1.17</ecNumber>
    </recommendedName>
</protein>
<evidence type="ECO:0000256" key="3">
    <source>
        <dbReference type="ARBA" id="ARBA00012544"/>
    </source>
</evidence>
<dbReference type="PANTHER" id="PTHR48043">
    <property type="entry name" value="EG:EG0003.4 PROTEIN-RELATED"/>
    <property type="match status" value="1"/>
</dbReference>
<evidence type="ECO:0000313" key="13">
    <source>
        <dbReference type="EMBL" id="GMR61754.1"/>
    </source>
</evidence>
<dbReference type="Proteomes" id="UP001328107">
    <property type="component" value="Unassembled WGS sequence"/>
</dbReference>
<comment type="caution">
    <text evidence="13">The sequence shown here is derived from an EMBL/GenBank/DDBJ whole genome shotgun (WGS) entry which is preliminary data.</text>
</comment>
<dbReference type="Gene3D" id="3.40.50.2000">
    <property type="entry name" value="Glycogen Phosphorylase B"/>
    <property type="match status" value="1"/>
</dbReference>
<dbReference type="FunFam" id="3.40.50.2000:FF:000038">
    <property type="entry name" value="UDP-GlucuronosylTransferase"/>
    <property type="match status" value="1"/>
</dbReference>
<reference evidence="14" key="1">
    <citation type="submission" date="2022-10" db="EMBL/GenBank/DDBJ databases">
        <title>Genome assembly of Pristionchus species.</title>
        <authorList>
            <person name="Yoshida K."/>
            <person name="Sommer R.J."/>
        </authorList>
    </citation>
    <scope>NUCLEOTIDE SEQUENCE [LARGE SCALE GENOMIC DNA]</scope>
    <source>
        <strain evidence="14">RS5460</strain>
    </source>
</reference>
<dbReference type="InterPro" id="IPR002213">
    <property type="entry name" value="UDP_glucos_trans"/>
</dbReference>
<dbReference type="CDD" id="cd03784">
    <property type="entry name" value="GT1_Gtf-like"/>
    <property type="match status" value="1"/>
</dbReference>
<keyword evidence="4" id="KW-0328">Glycosyltransferase</keyword>
<keyword evidence="7 12" id="KW-0732">Signal</keyword>
<keyword evidence="14" id="KW-1185">Reference proteome</keyword>
<dbReference type="EMBL" id="BTRK01000006">
    <property type="protein sequence ID" value="GMR61754.1"/>
    <property type="molecule type" value="Genomic_DNA"/>
</dbReference>
<keyword evidence="6 11" id="KW-0812">Transmembrane</keyword>
<keyword evidence="5" id="KW-0808">Transferase</keyword>
<feature type="chain" id="PRO_5042971214" description="glucuronosyltransferase" evidence="12">
    <location>
        <begin position="17"/>
        <end position="491"/>
    </location>
</feature>
<comment type="subcellular location">
    <subcellularLocation>
        <location evidence="1">Membrane</location>
        <topology evidence="1">Single-pass membrane protein</topology>
    </subcellularLocation>
</comment>
<comment type="similarity">
    <text evidence="2">Belongs to the UDP-glycosyltransferase family.</text>
</comment>
<dbReference type="EC" id="2.4.1.17" evidence="3"/>
<dbReference type="Pfam" id="PF00201">
    <property type="entry name" value="UDPGT"/>
    <property type="match status" value="2"/>
</dbReference>
<sequence length="491" mass="55589">MRLLLFLQACFSISFAFKILVYNSKYAHSHSNFIGSVADILVEAGHNVTSLIPVLDVDGKDGTTKSNKIYLDLGEKVHQALHDSIGKHDMFFYTPYFDPVGTYMGGKAMGEMFESACAETLKNEELIERLREEKYDVMMAESFDMCGLGSYMLKFDVHSMYDRALNLISEFLIRWFFYPGRWKVEALFKQKYGKDFPDFKEISSNVAYVFANSEPLMEFGAPTMSRVIAIGGLGAKEPKKLDEYWEGVMTKRSKVVLISFGSVAPSEELADDKKQSILKTVAAFPSMTFIWKYENPEDEFALAAKKAHPNLILSKWTPQHDLLNHPNMAAFISHGGMGSCMEVAQRAIPGLFIPLFGDQPKNAWAMEYNGLAKVISKFDLVRPEVLIVNLREIIENKKYRENGKRLSKMLARKPFSSRDLLIKYTEFAAEFGPSSALRPQSCDMSFIEYHNLDIIVAFLIFGVVAISILVAITAKIAKRCLRRDSVKEKRS</sequence>
<evidence type="ECO:0000256" key="12">
    <source>
        <dbReference type="SAM" id="SignalP"/>
    </source>
</evidence>
<evidence type="ECO:0000256" key="11">
    <source>
        <dbReference type="SAM" id="Phobius"/>
    </source>
</evidence>
<dbReference type="InterPro" id="IPR050271">
    <property type="entry name" value="UDP-glycosyltransferase"/>
</dbReference>